<dbReference type="RefSeq" id="WP_346137109.1">
    <property type="nucleotide sequence ID" value="NZ_BAABBE010000062.1"/>
</dbReference>
<protein>
    <recommendedName>
        <fullName evidence="2">Carrier domain-containing protein</fullName>
    </recommendedName>
</protein>
<dbReference type="SMART" id="SM00827">
    <property type="entry name" value="PKS_AT"/>
    <property type="match status" value="1"/>
</dbReference>
<evidence type="ECO:0000313" key="4">
    <source>
        <dbReference type="Proteomes" id="UP001500711"/>
    </source>
</evidence>
<dbReference type="InterPro" id="IPR050858">
    <property type="entry name" value="Mal-CoA-ACP_Trans/PKS_FabD"/>
</dbReference>
<dbReference type="InterPro" id="IPR014043">
    <property type="entry name" value="Acyl_transferase_dom"/>
</dbReference>
<feature type="region of interest" description="Disordered" evidence="1">
    <location>
        <begin position="301"/>
        <end position="327"/>
    </location>
</feature>
<dbReference type="Proteomes" id="UP001500711">
    <property type="component" value="Unassembled WGS sequence"/>
</dbReference>
<sequence length="445" mass="48042">MSSRTVFLFPGLGAYSTGVLRRARLNHRQVDETFREIDEVAAERGLPPVSALLFHDRPLTIQEMLAEPAELLQLAIFGTSMATHRILVGHGLEPDLLVGHSFGEMAALVAAGAFSLADGARLVCARCDALRDWEGRGVMAAIGTNETAAGHLPGALDEPDLVIGCLNAPRQTVLSGPAAAVDRAELVAKALDLPFARLQLPYASHHPAMRPAVATFVELMAGIRQLPLQRPVHSPIHLRRYTDDDDLKQALAECLVLPVLFTRTVRDLHASGYQNFVEAGALNTLTRCVELTVPGVRTEAPLIDPERESEGLSAAASTSPARQHTAPVAVPHEAGDSAAAVVAPAAPQRVPEQRAAEPVSREQVLRELRELYAAALEYPPDVLTEEVLLEAELGVDSLKQTSLLNRVVERFDLASSSDRMRVWELPTLGHIADHVVTRSGQQVMS</sequence>
<dbReference type="Gene3D" id="3.40.366.10">
    <property type="entry name" value="Malonyl-Coenzyme A Acyl Carrier Protein, domain 2"/>
    <property type="match status" value="1"/>
</dbReference>
<dbReference type="InterPro" id="IPR016035">
    <property type="entry name" value="Acyl_Trfase/lysoPLipase"/>
</dbReference>
<name>A0ABP7CG78_9PSEU</name>
<dbReference type="PANTHER" id="PTHR42681">
    <property type="entry name" value="MALONYL-COA-ACYL CARRIER PROTEIN TRANSACYLASE, MITOCHONDRIAL"/>
    <property type="match status" value="1"/>
</dbReference>
<dbReference type="Pfam" id="PF00550">
    <property type="entry name" value="PP-binding"/>
    <property type="match status" value="1"/>
</dbReference>
<dbReference type="InterPro" id="IPR009081">
    <property type="entry name" value="PP-bd_ACP"/>
</dbReference>
<evidence type="ECO:0000259" key="2">
    <source>
        <dbReference type="PROSITE" id="PS50075"/>
    </source>
</evidence>
<dbReference type="PANTHER" id="PTHR42681:SF6">
    <property type="entry name" value="BLL0263 PROTEIN"/>
    <property type="match status" value="1"/>
</dbReference>
<comment type="caution">
    <text evidence="3">The sequence shown here is derived from an EMBL/GenBank/DDBJ whole genome shotgun (WGS) entry which is preliminary data.</text>
</comment>
<dbReference type="InterPro" id="IPR016036">
    <property type="entry name" value="Malonyl_transacylase_ACP-bd"/>
</dbReference>
<dbReference type="PROSITE" id="PS50075">
    <property type="entry name" value="CARRIER"/>
    <property type="match status" value="1"/>
</dbReference>
<evidence type="ECO:0000256" key="1">
    <source>
        <dbReference type="SAM" id="MobiDB-lite"/>
    </source>
</evidence>
<proteinExistence type="predicted"/>
<dbReference type="Gene3D" id="1.10.1200.10">
    <property type="entry name" value="ACP-like"/>
    <property type="match status" value="1"/>
</dbReference>
<evidence type="ECO:0000313" key="3">
    <source>
        <dbReference type="EMBL" id="GAA3687555.1"/>
    </source>
</evidence>
<dbReference type="EMBL" id="BAABBE010000062">
    <property type="protein sequence ID" value="GAA3687555.1"/>
    <property type="molecule type" value="Genomic_DNA"/>
</dbReference>
<dbReference type="SUPFAM" id="SSF47336">
    <property type="entry name" value="ACP-like"/>
    <property type="match status" value="1"/>
</dbReference>
<dbReference type="InterPro" id="IPR001227">
    <property type="entry name" value="Ac_transferase_dom_sf"/>
</dbReference>
<accession>A0ABP7CG78</accession>
<keyword evidence="4" id="KW-1185">Reference proteome</keyword>
<reference evidence="4" key="1">
    <citation type="journal article" date="2019" name="Int. J. Syst. Evol. Microbiol.">
        <title>The Global Catalogue of Microorganisms (GCM) 10K type strain sequencing project: providing services to taxonomists for standard genome sequencing and annotation.</title>
        <authorList>
            <consortium name="The Broad Institute Genomics Platform"/>
            <consortium name="The Broad Institute Genome Sequencing Center for Infectious Disease"/>
            <person name="Wu L."/>
            <person name="Ma J."/>
        </authorList>
    </citation>
    <scope>NUCLEOTIDE SEQUENCE [LARGE SCALE GENOMIC DNA]</scope>
    <source>
        <strain evidence="4">JCM 17494</strain>
    </source>
</reference>
<dbReference type="InterPro" id="IPR036736">
    <property type="entry name" value="ACP-like_sf"/>
</dbReference>
<gene>
    <name evidence="3" type="ORF">GCM10022267_87930</name>
</gene>
<feature type="domain" description="Carrier" evidence="2">
    <location>
        <begin position="359"/>
        <end position="439"/>
    </location>
</feature>
<dbReference type="Pfam" id="PF00698">
    <property type="entry name" value="Acyl_transf_1"/>
    <property type="match status" value="1"/>
</dbReference>
<dbReference type="SUPFAM" id="SSF52151">
    <property type="entry name" value="FabD/lysophospholipase-like"/>
    <property type="match status" value="1"/>
</dbReference>
<dbReference type="SUPFAM" id="SSF55048">
    <property type="entry name" value="Probable ACP-binding domain of malonyl-CoA ACP transacylase"/>
    <property type="match status" value="1"/>
</dbReference>
<organism evidence="3 4">
    <name type="scientific">Lentzea roselyniae</name>
    <dbReference type="NCBI Taxonomy" id="531940"/>
    <lineage>
        <taxon>Bacteria</taxon>
        <taxon>Bacillati</taxon>
        <taxon>Actinomycetota</taxon>
        <taxon>Actinomycetes</taxon>
        <taxon>Pseudonocardiales</taxon>
        <taxon>Pseudonocardiaceae</taxon>
        <taxon>Lentzea</taxon>
    </lineage>
</organism>